<name>A0A2P6P229_ROSCH</name>
<dbReference type="Proteomes" id="UP000238479">
    <property type="component" value="Chromosome 7"/>
</dbReference>
<dbReference type="AlphaFoldDB" id="A0A2P6P229"/>
<organism evidence="1 2">
    <name type="scientific">Rosa chinensis</name>
    <name type="common">China rose</name>
    <dbReference type="NCBI Taxonomy" id="74649"/>
    <lineage>
        <taxon>Eukaryota</taxon>
        <taxon>Viridiplantae</taxon>
        <taxon>Streptophyta</taxon>
        <taxon>Embryophyta</taxon>
        <taxon>Tracheophyta</taxon>
        <taxon>Spermatophyta</taxon>
        <taxon>Magnoliopsida</taxon>
        <taxon>eudicotyledons</taxon>
        <taxon>Gunneridae</taxon>
        <taxon>Pentapetalae</taxon>
        <taxon>rosids</taxon>
        <taxon>fabids</taxon>
        <taxon>Rosales</taxon>
        <taxon>Rosaceae</taxon>
        <taxon>Rosoideae</taxon>
        <taxon>Rosoideae incertae sedis</taxon>
        <taxon>Rosa</taxon>
    </lineage>
</organism>
<evidence type="ECO:0000313" key="1">
    <source>
        <dbReference type="EMBL" id="PRQ15989.1"/>
    </source>
</evidence>
<protein>
    <submittedName>
        <fullName evidence="1">Uncharacterized protein</fullName>
    </submittedName>
</protein>
<sequence length="69" mass="7761">MGVGHYELESLSSTDHGGDYGSLLIWILHYVPFSSFEWSFSWNTSVLLYDSGRESQNIDAQASNVKSED</sequence>
<proteinExistence type="predicted"/>
<evidence type="ECO:0000313" key="2">
    <source>
        <dbReference type="Proteomes" id="UP000238479"/>
    </source>
</evidence>
<dbReference type="EMBL" id="PDCK01000045">
    <property type="protein sequence ID" value="PRQ15989.1"/>
    <property type="molecule type" value="Genomic_DNA"/>
</dbReference>
<keyword evidence="2" id="KW-1185">Reference proteome</keyword>
<dbReference type="Gramene" id="PRQ15989">
    <property type="protein sequence ID" value="PRQ15989"/>
    <property type="gene ID" value="RchiOBHm_Chr7g0179371"/>
</dbReference>
<accession>A0A2P6P229</accession>
<gene>
    <name evidence="1" type="ORF">RchiOBHm_Chr7g0179371</name>
</gene>
<reference evidence="1 2" key="1">
    <citation type="journal article" date="2018" name="Nat. Genet.">
        <title>The Rosa genome provides new insights in the design of modern roses.</title>
        <authorList>
            <person name="Bendahmane M."/>
        </authorList>
    </citation>
    <scope>NUCLEOTIDE SEQUENCE [LARGE SCALE GENOMIC DNA]</scope>
    <source>
        <strain evidence="2">cv. Old Blush</strain>
    </source>
</reference>
<comment type="caution">
    <text evidence="1">The sequence shown here is derived from an EMBL/GenBank/DDBJ whole genome shotgun (WGS) entry which is preliminary data.</text>
</comment>